<comment type="similarity">
    <text evidence="1">Belongs to the ROK (NagC/XylR) family.</text>
</comment>
<dbReference type="RefSeq" id="WP_126635287.1">
    <property type="nucleotide sequence ID" value="NZ_BIFH01000013.1"/>
</dbReference>
<dbReference type="Pfam" id="PF00480">
    <property type="entry name" value="ROK"/>
    <property type="match status" value="1"/>
</dbReference>
<dbReference type="Gene3D" id="3.30.420.40">
    <property type="match status" value="2"/>
</dbReference>
<protein>
    <submittedName>
        <fullName evidence="2">Sugar kinase</fullName>
    </submittedName>
</protein>
<sequence length="289" mass="28733">MNTFVTAALDVGGTKIAAALVTADGTVLHRDERPTVTAGRLRDPGLAGTRAAAVELFAAARRLGLTVSGLGAGFPEYVDAAGLLTSREVLAWDKQPLDVLSALALDVPCAVGSDVRCGALGEARHGAGRGLEGFFYVSLGTGLSSTFVLDGRPVTGARGEAIALGEFEVPASVDPNWSGNLESYASGRGIGERFGVAGTREVLAAGGPRAAAVLDSAGRALGTVLAAVVRLLDPAAIVVGGGLGSAAGPVRAAMERAYAEHTAARSAAPPLRTAALGADAGLVGAAALV</sequence>
<dbReference type="AlphaFoldDB" id="A0A401YEG4"/>
<dbReference type="OrthoDB" id="8772678at2"/>
<keyword evidence="2" id="KW-0418">Kinase</keyword>
<evidence type="ECO:0000256" key="1">
    <source>
        <dbReference type="ARBA" id="ARBA00006479"/>
    </source>
</evidence>
<accession>A0A401YEG4</accession>
<dbReference type="InterPro" id="IPR000600">
    <property type="entry name" value="ROK"/>
</dbReference>
<dbReference type="CDD" id="cd23763">
    <property type="entry name" value="ASKHA_ATPase_ROK"/>
    <property type="match status" value="1"/>
</dbReference>
<proteinExistence type="inferred from homology"/>
<dbReference type="EMBL" id="BIFH01000013">
    <property type="protein sequence ID" value="GCD92993.1"/>
    <property type="molecule type" value="Genomic_DNA"/>
</dbReference>
<gene>
    <name evidence="2" type="ORF">EHYA_00636</name>
</gene>
<keyword evidence="2" id="KW-0808">Transferase</keyword>
<dbReference type="PANTHER" id="PTHR18964:SF149">
    <property type="entry name" value="BIFUNCTIONAL UDP-N-ACETYLGLUCOSAMINE 2-EPIMERASE_N-ACETYLMANNOSAMINE KINASE"/>
    <property type="match status" value="1"/>
</dbReference>
<reference evidence="2 3" key="1">
    <citation type="submission" date="2018-12" db="EMBL/GenBank/DDBJ databases">
        <title>Draft genome sequence of Embleya hyalina NBRC 13850T.</title>
        <authorList>
            <person name="Komaki H."/>
            <person name="Hosoyama A."/>
            <person name="Kimura A."/>
            <person name="Ichikawa N."/>
            <person name="Tamura T."/>
        </authorList>
    </citation>
    <scope>NUCLEOTIDE SEQUENCE [LARGE SCALE GENOMIC DNA]</scope>
    <source>
        <strain evidence="2 3">NBRC 13850</strain>
    </source>
</reference>
<dbReference type="InterPro" id="IPR043129">
    <property type="entry name" value="ATPase_NBD"/>
</dbReference>
<evidence type="ECO:0000313" key="2">
    <source>
        <dbReference type="EMBL" id="GCD92993.1"/>
    </source>
</evidence>
<evidence type="ECO:0000313" key="3">
    <source>
        <dbReference type="Proteomes" id="UP000286931"/>
    </source>
</evidence>
<organism evidence="2 3">
    <name type="scientific">Embleya hyalina</name>
    <dbReference type="NCBI Taxonomy" id="516124"/>
    <lineage>
        <taxon>Bacteria</taxon>
        <taxon>Bacillati</taxon>
        <taxon>Actinomycetota</taxon>
        <taxon>Actinomycetes</taxon>
        <taxon>Kitasatosporales</taxon>
        <taxon>Streptomycetaceae</taxon>
        <taxon>Embleya</taxon>
    </lineage>
</organism>
<comment type="caution">
    <text evidence="2">The sequence shown here is derived from an EMBL/GenBank/DDBJ whole genome shotgun (WGS) entry which is preliminary data.</text>
</comment>
<keyword evidence="3" id="KW-1185">Reference proteome</keyword>
<dbReference type="GO" id="GO:0016301">
    <property type="term" value="F:kinase activity"/>
    <property type="evidence" value="ECO:0007669"/>
    <property type="project" value="UniProtKB-KW"/>
</dbReference>
<dbReference type="SUPFAM" id="SSF53067">
    <property type="entry name" value="Actin-like ATPase domain"/>
    <property type="match status" value="1"/>
</dbReference>
<dbReference type="Proteomes" id="UP000286931">
    <property type="component" value="Unassembled WGS sequence"/>
</dbReference>
<dbReference type="PANTHER" id="PTHR18964">
    <property type="entry name" value="ROK (REPRESSOR, ORF, KINASE) FAMILY"/>
    <property type="match status" value="1"/>
</dbReference>
<name>A0A401YEG4_9ACTN</name>